<feature type="transmembrane region" description="Helical" evidence="1">
    <location>
        <begin position="32"/>
        <end position="50"/>
    </location>
</feature>
<dbReference type="EMBL" id="FPCG01000008">
    <property type="protein sequence ID" value="SFV23652.1"/>
    <property type="molecule type" value="Genomic_DNA"/>
</dbReference>
<dbReference type="InterPro" id="IPR002109">
    <property type="entry name" value="Glutaredoxin"/>
</dbReference>
<keyword evidence="4" id="KW-1185">Reference proteome</keyword>
<dbReference type="Pfam" id="PF00462">
    <property type="entry name" value="Glutaredoxin"/>
    <property type="match status" value="1"/>
</dbReference>
<protein>
    <submittedName>
        <fullName evidence="3">Glutaredoxin</fullName>
    </submittedName>
</protein>
<dbReference type="InterPro" id="IPR036249">
    <property type="entry name" value="Thioredoxin-like_sf"/>
</dbReference>
<dbReference type="AlphaFoldDB" id="A0A1I7MP12"/>
<dbReference type="RefSeq" id="WP_245760731.1">
    <property type="nucleotide sequence ID" value="NZ_FPCG01000008.1"/>
</dbReference>
<keyword evidence="1" id="KW-1133">Transmembrane helix</keyword>
<evidence type="ECO:0000313" key="4">
    <source>
        <dbReference type="Proteomes" id="UP000198881"/>
    </source>
</evidence>
<feature type="transmembrane region" description="Helical" evidence="1">
    <location>
        <begin position="7"/>
        <end position="26"/>
    </location>
</feature>
<organism evidence="3 4">
    <name type="scientific">Micrococcus terreus</name>
    <dbReference type="NCBI Taxonomy" id="574650"/>
    <lineage>
        <taxon>Bacteria</taxon>
        <taxon>Bacillati</taxon>
        <taxon>Actinomycetota</taxon>
        <taxon>Actinomycetes</taxon>
        <taxon>Micrococcales</taxon>
        <taxon>Micrococcaceae</taxon>
        <taxon>Micrococcus</taxon>
    </lineage>
</organism>
<keyword evidence="1" id="KW-0472">Membrane</keyword>
<name>A0A1I7MP12_9MICC</name>
<accession>A0A1I7MP12</accession>
<sequence>MRRVLKVPALLPMAFAAGALLFLARAILQGDWVSWLIAALFIFFTVRYFVDATIQSRPVAGVDAHLAQGGAVVFWRPGCPYCGALIRALGPELRNSPYWVNIWDEPEAAERLRSYNDGNETVPTLVTSAGHVVATDTAAAVETIRTATPAERA</sequence>
<dbReference type="Proteomes" id="UP000198881">
    <property type="component" value="Unassembled WGS sequence"/>
</dbReference>
<dbReference type="Gene3D" id="3.40.30.10">
    <property type="entry name" value="Glutaredoxin"/>
    <property type="match status" value="1"/>
</dbReference>
<evidence type="ECO:0000256" key="1">
    <source>
        <dbReference type="SAM" id="Phobius"/>
    </source>
</evidence>
<keyword evidence="1" id="KW-0812">Transmembrane</keyword>
<dbReference type="STRING" id="574650.SAMN04487966_10822"/>
<dbReference type="PROSITE" id="PS51354">
    <property type="entry name" value="GLUTAREDOXIN_2"/>
    <property type="match status" value="1"/>
</dbReference>
<gene>
    <name evidence="3" type="ORF">SAMN04487966_10822</name>
</gene>
<feature type="domain" description="Glutaredoxin" evidence="2">
    <location>
        <begin position="72"/>
        <end position="127"/>
    </location>
</feature>
<dbReference type="SUPFAM" id="SSF52833">
    <property type="entry name" value="Thioredoxin-like"/>
    <property type="match status" value="1"/>
</dbReference>
<reference evidence="3 4" key="1">
    <citation type="submission" date="2016-10" db="EMBL/GenBank/DDBJ databases">
        <authorList>
            <person name="de Groot N.N."/>
        </authorList>
    </citation>
    <scope>NUCLEOTIDE SEQUENCE [LARGE SCALE GENOMIC DNA]</scope>
    <source>
        <strain evidence="3 4">CGMCC 1.7054</strain>
    </source>
</reference>
<proteinExistence type="predicted"/>
<evidence type="ECO:0000313" key="3">
    <source>
        <dbReference type="EMBL" id="SFV23652.1"/>
    </source>
</evidence>
<evidence type="ECO:0000259" key="2">
    <source>
        <dbReference type="Pfam" id="PF00462"/>
    </source>
</evidence>